<reference evidence="2" key="2">
    <citation type="submission" date="2007-03" db="EMBL/GenBank/DDBJ databases">
        <authorList>
            <consortium name="The International Medicago Genome Annotation Group"/>
        </authorList>
    </citation>
    <scope>NUCLEOTIDE SEQUENCE</scope>
</reference>
<accession>Q2HRT2</accession>
<feature type="compositionally biased region" description="Polar residues" evidence="1">
    <location>
        <begin position="50"/>
        <end position="59"/>
    </location>
</feature>
<evidence type="ECO:0000256" key="1">
    <source>
        <dbReference type="SAM" id="MobiDB-lite"/>
    </source>
</evidence>
<protein>
    <submittedName>
        <fullName evidence="2">Uncharacterized protein</fullName>
    </submittedName>
</protein>
<feature type="region of interest" description="Disordered" evidence="1">
    <location>
        <begin position="1"/>
        <end position="84"/>
    </location>
</feature>
<gene>
    <name evidence="2" type="ORF">MtrDRAFT_AC157894g13v2</name>
</gene>
<sequence length="84" mass="9580">MGQEYEHSFSPFIYVKNKEHEDTQKNQLNESDKEFLKNETKSIFLEQPKSETPTTTARTKQVKNADDGGHGGDYAPKPPHTLQS</sequence>
<dbReference type="EMBL" id="AC157894">
    <property type="protein sequence ID" value="ABD33191.1"/>
    <property type="molecule type" value="Genomic_DNA"/>
</dbReference>
<feature type="compositionally biased region" description="Basic and acidic residues" evidence="1">
    <location>
        <begin position="16"/>
        <end position="40"/>
    </location>
</feature>
<evidence type="ECO:0000313" key="2">
    <source>
        <dbReference type="EMBL" id="ABD33191.1"/>
    </source>
</evidence>
<reference evidence="2" key="1">
    <citation type="submission" date="2005-04" db="EMBL/GenBank/DDBJ databases">
        <authorList>
            <person name="Town C.D."/>
        </authorList>
    </citation>
    <scope>NUCLEOTIDE SEQUENCE</scope>
</reference>
<name>Q2HRT2_MEDTR</name>
<organism evidence="2">
    <name type="scientific">Medicago truncatula</name>
    <name type="common">Barrel medic</name>
    <name type="synonym">Medicago tribuloides</name>
    <dbReference type="NCBI Taxonomy" id="3880"/>
    <lineage>
        <taxon>Eukaryota</taxon>
        <taxon>Viridiplantae</taxon>
        <taxon>Streptophyta</taxon>
        <taxon>Embryophyta</taxon>
        <taxon>Tracheophyta</taxon>
        <taxon>Spermatophyta</taxon>
        <taxon>Magnoliopsida</taxon>
        <taxon>eudicotyledons</taxon>
        <taxon>Gunneridae</taxon>
        <taxon>Pentapetalae</taxon>
        <taxon>rosids</taxon>
        <taxon>fabids</taxon>
        <taxon>Fabales</taxon>
        <taxon>Fabaceae</taxon>
        <taxon>Papilionoideae</taxon>
        <taxon>50 kb inversion clade</taxon>
        <taxon>NPAAA clade</taxon>
        <taxon>Hologalegina</taxon>
        <taxon>IRL clade</taxon>
        <taxon>Trifolieae</taxon>
        <taxon>Medicago</taxon>
    </lineage>
</organism>
<dbReference type="AlphaFoldDB" id="Q2HRT2"/>
<proteinExistence type="predicted"/>